<accession>A0ABN9WZJ6</accession>
<feature type="non-terminal residue" evidence="1">
    <location>
        <position position="361"/>
    </location>
</feature>
<reference evidence="1" key="1">
    <citation type="submission" date="2023-10" db="EMBL/GenBank/DDBJ databases">
        <authorList>
            <person name="Chen Y."/>
            <person name="Shah S."/>
            <person name="Dougan E. K."/>
            <person name="Thang M."/>
            <person name="Chan C."/>
        </authorList>
    </citation>
    <scope>NUCLEOTIDE SEQUENCE [LARGE SCALE GENOMIC DNA]</scope>
</reference>
<organism evidence="1 2">
    <name type="scientific">Prorocentrum cordatum</name>
    <dbReference type="NCBI Taxonomy" id="2364126"/>
    <lineage>
        <taxon>Eukaryota</taxon>
        <taxon>Sar</taxon>
        <taxon>Alveolata</taxon>
        <taxon>Dinophyceae</taxon>
        <taxon>Prorocentrales</taxon>
        <taxon>Prorocentraceae</taxon>
        <taxon>Prorocentrum</taxon>
    </lineage>
</organism>
<gene>
    <name evidence="1" type="ORF">PCOR1329_LOCUS71640</name>
</gene>
<sequence length="361" mass="38896">MARCADAAAHLDALKDMDATHCRAERGGARAPSALHRRGDAAHFHLRGPRCDGGCGACSGDGASAVKGIIMAGPPASPRTSKLDSFATRPELRVGARATLERWIQTFEESVEARVAAGMDSSGAVAGLLGSGPRKRPAAAKVILQVGESFLNNYKLPKLAKSARPKKDKPRLWGKKELLDNIEELSPPAGGIIFSGKWRGGIAAAKQCCSGTGLAERTLPREVANRCAGEIANVRGFTTNHVDLQWPWIKRWIRKRDGGMLPERANREKWSRPATSDGGVDLGDEFGGLAFDAALEKEKGDKVSTRFDASYSADLLRSDGSLQPRAQLNRRVMVDDMGLKARDIVAAFSRNARMGFDLNIR</sequence>
<keyword evidence="2" id="KW-1185">Reference proteome</keyword>
<dbReference type="EMBL" id="CAUYUJ010019521">
    <property type="protein sequence ID" value="CAK0891797.1"/>
    <property type="molecule type" value="Genomic_DNA"/>
</dbReference>
<evidence type="ECO:0000313" key="2">
    <source>
        <dbReference type="Proteomes" id="UP001189429"/>
    </source>
</evidence>
<protein>
    <submittedName>
        <fullName evidence="1">Uncharacterized protein</fullName>
    </submittedName>
</protein>
<comment type="caution">
    <text evidence="1">The sequence shown here is derived from an EMBL/GenBank/DDBJ whole genome shotgun (WGS) entry which is preliminary data.</text>
</comment>
<name>A0ABN9WZJ6_9DINO</name>
<proteinExistence type="predicted"/>
<evidence type="ECO:0000313" key="1">
    <source>
        <dbReference type="EMBL" id="CAK0891797.1"/>
    </source>
</evidence>
<dbReference type="Proteomes" id="UP001189429">
    <property type="component" value="Unassembled WGS sequence"/>
</dbReference>